<protein>
    <recommendedName>
        <fullName evidence="4">DUF1287 domain-containing protein</fullName>
    </recommendedName>
</protein>
<evidence type="ECO:0000313" key="2">
    <source>
        <dbReference type="EMBL" id="GAA5482108.1"/>
    </source>
</evidence>
<keyword evidence="1" id="KW-0472">Membrane</keyword>
<keyword evidence="1" id="KW-1133">Transmembrane helix</keyword>
<sequence>MARRKSAYLGTIEYIGPRPKKAPKRPNFLVGWVILLIAASGIYFIGKPLMLPIVKAQETVASTENTSLAIAELESAGDFGSRLGAAALARTQESVQYEDGYFQISYPNGDIPPDKGKAEDVIVRSYRALGIDLQQLVHEDMEDHFSDYPQIFGRRSADTNIDHRMTANLQRFFRRADAERTVMNPLGEPVPSHNSADYQPGDIVAWRLAGGDSHIGIVVPGPGAANGERWVVHNMGQGPQWENCLFNFKVTGHYRFQPDKTEVR</sequence>
<dbReference type="Pfam" id="PF06940">
    <property type="entry name" value="DUF1287"/>
    <property type="match status" value="1"/>
</dbReference>
<evidence type="ECO:0000313" key="3">
    <source>
        <dbReference type="Proteomes" id="UP001476282"/>
    </source>
</evidence>
<proteinExistence type="predicted"/>
<name>A0ABP9UKH4_9BACT</name>
<evidence type="ECO:0000256" key="1">
    <source>
        <dbReference type="SAM" id="Phobius"/>
    </source>
</evidence>
<feature type="transmembrane region" description="Helical" evidence="1">
    <location>
        <begin position="28"/>
        <end position="46"/>
    </location>
</feature>
<keyword evidence="1" id="KW-0812">Transmembrane</keyword>
<organism evidence="2 3">
    <name type="scientific">Haloferula sargassicola</name>
    <dbReference type="NCBI Taxonomy" id="490096"/>
    <lineage>
        <taxon>Bacteria</taxon>
        <taxon>Pseudomonadati</taxon>
        <taxon>Verrucomicrobiota</taxon>
        <taxon>Verrucomicrobiia</taxon>
        <taxon>Verrucomicrobiales</taxon>
        <taxon>Verrucomicrobiaceae</taxon>
        <taxon>Haloferula</taxon>
    </lineage>
</organism>
<gene>
    <name evidence="2" type="ORF">Hsar01_01324</name>
</gene>
<dbReference type="InterPro" id="IPR009706">
    <property type="entry name" value="DUF1287"/>
</dbReference>
<dbReference type="Proteomes" id="UP001476282">
    <property type="component" value="Unassembled WGS sequence"/>
</dbReference>
<reference evidence="2 3" key="1">
    <citation type="submission" date="2024-02" db="EMBL/GenBank/DDBJ databases">
        <title>Haloferula sargassicola NBRC 104335.</title>
        <authorList>
            <person name="Ichikawa N."/>
            <person name="Katano-Makiyama Y."/>
            <person name="Hidaka K."/>
        </authorList>
    </citation>
    <scope>NUCLEOTIDE SEQUENCE [LARGE SCALE GENOMIC DNA]</scope>
    <source>
        <strain evidence="2 3">NBRC 104335</strain>
    </source>
</reference>
<evidence type="ECO:0008006" key="4">
    <source>
        <dbReference type="Google" id="ProtNLM"/>
    </source>
</evidence>
<keyword evidence="3" id="KW-1185">Reference proteome</keyword>
<comment type="caution">
    <text evidence="2">The sequence shown here is derived from an EMBL/GenBank/DDBJ whole genome shotgun (WGS) entry which is preliminary data.</text>
</comment>
<accession>A0ABP9UKH4</accession>
<dbReference type="EMBL" id="BAABRI010000006">
    <property type="protein sequence ID" value="GAA5482108.1"/>
    <property type="molecule type" value="Genomic_DNA"/>
</dbReference>
<dbReference type="RefSeq" id="WP_353566254.1">
    <property type="nucleotide sequence ID" value="NZ_BAABRI010000006.1"/>
</dbReference>